<feature type="transmembrane region" description="Helical" evidence="1">
    <location>
        <begin position="294"/>
        <end position="312"/>
    </location>
</feature>
<feature type="transmembrane region" description="Helical" evidence="1">
    <location>
        <begin position="91"/>
        <end position="113"/>
    </location>
</feature>
<name>A0A370H1V4_9BACI</name>
<evidence type="ECO:0000313" key="3">
    <source>
        <dbReference type="Proteomes" id="UP000255326"/>
    </source>
</evidence>
<feature type="transmembrane region" description="Helical" evidence="1">
    <location>
        <begin position="125"/>
        <end position="145"/>
    </location>
</feature>
<feature type="transmembrane region" description="Helical" evidence="1">
    <location>
        <begin position="56"/>
        <end position="79"/>
    </location>
</feature>
<dbReference type="EMBL" id="QQAY01000001">
    <property type="protein sequence ID" value="RDI48033.1"/>
    <property type="molecule type" value="Genomic_DNA"/>
</dbReference>
<feature type="transmembrane region" description="Helical" evidence="1">
    <location>
        <begin position="324"/>
        <end position="345"/>
    </location>
</feature>
<protein>
    <submittedName>
        <fullName evidence="2">Voltage-gated anion channel</fullName>
    </submittedName>
</protein>
<feature type="transmembrane region" description="Helical" evidence="1">
    <location>
        <begin position="252"/>
        <end position="274"/>
    </location>
</feature>
<dbReference type="InterPro" id="IPR038665">
    <property type="entry name" value="Voltage-dep_anion_channel_sf"/>
</dbReference>
<keyword evidence="1" id="KW-0812">Transmembrane</keyword>
<accession>A0A370H1V4</accession>
<keyword evidence="1" id="KW-1133">Transmembrane helix</keyword>
<dbReference type="OrthoDB" id="2734473at2"/>
<evidence type="ECO:0000256" key="1">
    <source>
        <dbReference type="SAM" id="Phobius"/>
    </source>
</evidence>
<dbReference type="AlphaFoldDB" id="A0A370H1V4"/>
<dbReference type="RefSeq" id="WP_114744215.1">
    <property type="nucleotide sequence ID" value="NZ_QQAY01000001.1"/>
</dbReference>
<dbReference type="Proteomes" id="UP000255326">
    <property type="component" value="Unassembled WGS sequence"/>
</dbReference>
<dbReference type="Gene3D" id="1.50.10.150">
    <property type="entry name" value="Voltage-dependent anion channel"/>
    <property type="match status" value="1"/>
</dbReference>
<evidence type="ECO:0000313" key="2">
    <source>
        <dbReference type="EMBL" id="RDI48033.1"/>
    </source>
</evidence>
<keyword evidence="1" id="KW-0472">Membrane</keyword>
<feature type="transmembrane region" description="Helical" evidence="1">
    <location>
        <begin position="227"/>
        <end position="246"/>
    </location>
</feature>
<feature type="transmembrane region" description="Helical" evidence="1">
    <location>
        <begin position="157"/>
        <end position="178"/>
    </location>
</feature>
<reference evidence="2 3" key="1">
    <citation type="submission" date="2018-07" db="EMBL/GenBank/DDBJ databases">
        <title>Genomic Encyclopedia of Type Strains, Phase IV (KMG-IV): sequencing the most valuable type-strain genomes for metagenomic binning, comparative biology and taxonomic classification.</title>
        <authorList>
            <person name="Goeker M."/>
        </authorList>
    </citation>
    <scope>NUCLEOTIDE SEQUENCE [LARGE SCALE GENOMIC DNA]</scope>
    <source>
        <strain evidence="2 3">DSM 25281</strain>
    </source>
</reference>
<feature type="transmembrane region" description="Helical" evidence="1">
    <location>
        <begin position="190"/>
        <end position="207"/>
    </location>
</feature>
<gene>
    <name evidence="2" type="ORF">DFR59_101703</name>
</gene>
<keyword evidence="3" id="KW-1185">Reference proteome</keyword>
<sequence length="362" mass="40729">MMLVGSSLLAAIIFFIIQKRLFIHYQVQTASAAFIMAMGILLNEMFDRLEAFSPVISTAGCFVLTAAWFYIAIAVLSTVRNRKFYRSHMEAPLNIFAAGTWIASTSVVLLALNHRFPLYTKAFEVMQILNWLLLIFYLAAAIFYMKNFRINRFYAEAHGIILLMTVSIQSVVIANSAFFQAGWIHSIQSVLYLFGTVLYLIIFALLLNRYIRLKNWTITEDWKNTNCIIHGAVSITGAAGILSGTITMKSAAAIWLVAVLLFAAVEIIECIRAVKRVKKYGWGRGLGVYHVSQWARNFTFGMFLFFTMKLNGHLDGTLLVIHDLILGVGPWVVGALFLIECLLFVNQVIEQYSKTSDKGLSI</sequence>
<comment type="caution">
    <text evidence="2">The sequence shown here is derived from an EMBL/GenBank/DDBJ whole genome shotgun (WGS) entry which is preliminary data.</text>
</comment>
<organism evidence="2 3">
    <name type="scientific">Falsibacillus pallidus</name>
    <dbReference type="NCBI Taxonomy" id="493781"/>
    <lineage>
        <taxon>Bacteria</taxon>
        <taxon>Bacillati</taxon>
        <taxon>Bacillota</taxon>
        <taxon>Bacilli</taxon>
        <taxon>Bacillales</taxon>
        <taxon>Bacillaceae</taxon>
        <taxon>Falsibacillus</taxon>
    </lineage>
</organism>
<proteinExistence type="predicted"/>